<dbReference type="FunFam" id="3.40.640.10:FF:000004">
    <property type="entry name" value="Acetylornithine aminotransferase"/>
    <property type="match status" value="1"/>
</dbReference>
<comment type="cofactor">
    <cofactor evidence="4">
        <name>pyridoxal 5'-phosphate</name>
        <dbReference type="ChEBI" id="CHEBI:597326"/>
    </cofactor>
    <text evidence="4">Binds 1 pyridoxal phosphate per subunit.</text>
</comment>
<dbReference type="PIRSF" id="PIRSF000521">
    <property type="entry name" value="Transaminase_4ab_Lys_Orn"/>
    <property type="match status" value="1"/>
</dbReference>
<comment type="catalytic activity">
    <reaction evidence="4">
        <text>N(2)-acetyl-L-ornithine + 2-oxoglutarate = N-acetyl-L-glutamate 5-semialdehyde + L-glutamate</text>
        <dbReference type="Rhea" id="RHEA:18049"/>
        <dbReference type="ChEBI" id="CHEBI:16810"/>
        <dbReference type="ChEBI" id="CHEBI:29123"/>
        <dbReference type="ChEBI" id="CHEBI:29985"/>
        <dbReference type="ChEBI" id="CHEBI:57805"/>
        <dbReference type="EC" id="2.6.1.11"/>
    </reaction>
</comment>
<feature type="binding site" evidence="4">
    <location>
        <position position="141"/>
    </location>
    <ligand>
        <name>pyridoxal 5'-phosphate</name>
        <dbReference type="ChEBI" id="CHEBI:597326"/>
    </ligand>
</feature>
<keyword evidence="2 4" id="KW-0808">Transferase</keyword>
<feature type="modified residue" description="N6-(pyridoxal phosphate)lysine" evidence="4">
    <location>
        <position position="255"/>
    </location>
</feature>
<comment type="similarity">
    <text evidence="4">Belongs to the class-III pyridoxal-phosphate-dependent aminotransferase family. ArgD subfamily.</text>
</comment>
<dbReference type="InterPro" id="IPR005814">
    <property type="entry name" value="Aminotrans_3"/>
</dbReference>
<dbReference type="InterPro" id="IPR004636">
    <property type="entry name" value="AcOrn/SuccOrn_fam"/>
</dbReference>
<dbReference type="OrthoDB" id="9801052at2"/>
<dbReference type="InterPro" id="IPR050103">
    <property type="entry name" value="Class-III_PLP-dep_AT"/>
</dbReference>
<comment type="pathway">
    <text evidence="4">Amino-acid biosynthesis; L-arginine biosynthesis; N(2)-acetyl-L-ornithine from L-glutamate: step 4/4.</text>
</comment>
<dbReference type="InterPro" id="IPR017652">
    <property type="entry name" value="Ac/SucOrn_transaminase_bac"/>
</dbReference>
<comment type="subcellular location">
    <subcellularLocation>
        <location evidence="4">Cytoplasm</location>
    </subcellularLocation>
</comment>
<dbReference type="GO" id="GO:0003992">
    <property type="term" value="F:N2-acetyl-L-ornithine:2-oxoglutarate 5-aminotransferase activity"/>
    <property type="evidence" value="ECO:0007669"/>
    <property type="project" value="UniProtKB-UniRule"/>
</dbReference>
<feature type="binding site" evidence="4">
    <location>
        <position position="144"/>
    </location>
    <ligand>
        <name>N(2)-acetyl-L-ornithine</name>
        <dbReference type="ChEBI" id="CHEBI:57805"/>
    </ligand>
</feature>
<feature type="binding site" evidence="4">
    <location>
        <position position="284"/>
    </location>
    <ligand>
        <name>pyridoxal 5'-phosphate</name>
        <dbReference type="ChEBI" id="CHEBI:597326"/>
    </ligand>
</feature>
<dbReference type="RefSeq" id="WP_150629272.1">
    <property type="nucleotide sequence ID" value="NZ_CABVHO010000085.1"/>
</dbReference>
<feature type="binding site" evidence="4">
    <location>
        <begin position="226"/>
        <end position="229"/>
    </location>
    <ligand>
        <name>pyridoxal 5'-phosphate</name>
        <dbReference type="ChEBI" id="CHEBI:597326"/>
    </ligand>
</feature>
<evidence type="ECO:0000256" key="1">
    <source>
        <dbReference type="ARBA" id="ARBA00022576"/>
    </source>
</evidence>
<dbReference type="NCBIfam" id="TIGR03246">
    <property type="entry name" value="arg_catab_astC"/>
    <property type="match status" value="1"/>
</dbReference>
<dbReference type="InterPro" id="IPR015422">
    <property type="entry name" value="PyrdxlP-dep_Trfase_small"/>
</dbReference>
<keyword evidence="4" id="KW-0028">Amino-acid biosynthesis</keyword>
<comment type="miscellaneous">
    <text evidence="4">May also have succinyldiaminopimelate aminotransferase activity, thus carrying out the corresponding step in lysine biosynthesis.</text>
</comment>
<evidence type="ECO:0000313" key="6">
    <source>
        <dbReference type="Proteomes" id="UP000326437"/>
    </source>
</evidence>
<dbReference type="EC" id="2.6.1.11" evidence="4"/>
<dbReference type="HAMAP" id="MF_01107">
    <property type="entry name" value="ArgD_aminotrans_3"/>
    <property type="match status" value="1"/>
</dbReference>
<dbReference type="AlphaFoldDB" id="A0A5E6ZDD4"/>
<protein>
    <recommendedName>
        <fullName evidence="4">Acetylornithine aminotransferase</fullName>
        <shortName evidence="4">ACOAT</shortName>
        <ecNumber evidence="4">2.6.1.11</ecNumber>
    </recommendedName>
</protein>
<name>A0A5E6ZDD4_PSEFL</name>
<dbReference type="NCBIfam" id="NF003468">
    <property type="entry name" value="PRK05093.1"/>
    <property type="match status" value="1"/>
</dbReference>
<keyword evidence="3 4" id="KW-0663">Pyridoxal phosphate</keyword>
<dbReference type="GO" id="GO:0030170">
    <property type="term" value="F:pyridoxal phosphate binding"/>
    <property type="evidence" value="ECO:0007669"/>
    <property type="project" value="InterPro"/>
</dbReference>
<dbReference type="InterPro" id="IPR015424">
    <property type="entry name" value="PyrdxlP-dep_Trfase"/>
</dbReference>
<comment type="subunit">
    <text evidence="4">Homodimer.</text>
</comment>
<evidence type="ECO:0000256" key="3">
    <source>
        <dbReference type="ARBA" id="ARBA00022898"/>
    </source>
</evidence>
<dbReference type="Proteomes" id="UP000326437">
    <property type="component" value="Unassembled WGS sequence"/>
</dbReference>
<evidence type="ECO:0000313" key="5">
    <source>
        <dbReference type="EMBL" id="VVN63409.1"/>
    </source>
</evidence>
<dbReference type="GO" id="GO:0005737">
    <property type="term" value="C:cytoplasm"/>
    <property type="evidence" value="ECO:0007669"/>
    <property type="project" value="UniProtKB-SubCell"/>
</dbReference>
<feature type="binding site" evidence="4">
    <location>
        <begin position="108"/>
        <end position="109"/>
    </location>
    <ligand>
        <name>pyridoxal 5'-phosphate</name>
        <dbReference type="ChEBI" id="CHEBI:597326"/>
    </ligand>
</feature>
<dbReference type="GO" id="GO:0006526">
    <property type="term" value="P:L-arginine biosynthetic process"/>
    <property type="evidence" value="ECO:0007669"/>
    <property type="project" value="UniProtKB-UniRule"/>
</dbReference>
<evidence type="ECO:0000256" key="2">
    <source>
        <dbReference type="ARBA" id="ARBA00022679"/>
    </source>
</evidence>
<dbReference type="CDD" id="cd00610">
    <property type="entry name" value="OAT_like"/>
    <property type="match status" value="1"/>
</dbReference>
<feature type="binding site" evidence="4">
    <location>
        <position position="283"/>
    </location>
    <ligand>
        <name>N(2)-acetyl-L-ornithine</name>
        <dbReference type="ChEBI" id="CHEBI:57805"/>
    </ligand>
</feature>
<keyword evidence="4" id="KW-0055">Arginine biosynthesis</keyword>
<organism evidence="5 6">
    <name type="scientific">Pseudomonas fluorescens</name>
    <dbReference type="NCBI Taxonomy" id="294"/>
    <lineage>
        <taxon>Bacteria</taxon>
        <taxon>Pseudomonadati</taxon>
        <taxon>Pseudomonadota</taxon>
        <taxon>Gammaproteobacteria</taxon>
        <taxon>Pseudomonadales</taxon>
        <taxon>Pseudomonadaceae</taxon>
        <taxon>Pseudomonas</taxon>
    </lineage>
</organism>
<dbReference type="Pfam" id="PF00202">
    <property type="entry name" value="Aminotran_3"/>
    <property type="match status" value="1"/>
</dbReference>
<dbReference type="SUPFAM" id="SSF53383">
    <property type="entry name" value="PLP-dependent transferases"/>
    <property type="match status" value="1"/>
</dbReference>
<dbReference type="PANTHER" id="PTHR11986">
    <property type="entry name" value="AMINOTRANSFERASE CLASS III"/>
    <property type="match status" value="1"/>
</dbReference>
<keyword evidence="1 4" id="KW-0032">Aminotransferase</keyword>
<dbReference type="NCBIfam" id="TIGR00707">
    <property type="entry name" value="argD"/>
    <property type="match status" value="1"/>
</dbReference>
<keyword evidence="4" id="KW-0963">Cytoplasm</keyword>
<dbReference type="UniPathway" id="UPA00068">
    <property type="reaction ID" value="UER00109"/>
</dbReference>
<dbReference type="InterPro" id="IPR015421">
    <property type="entry name" value="PyrdxlP-dep_Trfase_major"/>
</dbReference>
<accession>A0A5E6ZDD4</accession>
<reference evidence="5 6" key="1">
    <citation type="submission" date="2019-09" db="EMBL/GenBank/DDBJ databases">
        <authorList>
            <person name="Chandra G."/>
            <person name="Truman W A."/>
        </authorList>
    </citation>
    <scope>NUCLEOTIDE SEQUENCE [LARGE SCALE GENOMIC DNA]</scope>
    <source>
        <strain evidence="5">PS685</strain>
    </source>
</reference>
<dbReference type="PANTHER" id="PTHR11986:SF113">
    <property type="entry name" value="SUCCINYLORNITHINE TRANSAMINASE"/>
    <property type="match status" value="1"/>
</dbReference>
<dbReference type="EMBL" id="CABVHO010000085">
    <property type="protein sequence ID" value="VVN63409.1"/>
    <property type="molecule type" value="Genomic_DNA"/>
</dbReference>
<dbReference type="PROSITE" id="PS00600">
    <property type="entry name" value="AA_TRANSFER_CLASS_3"/>
    <property type="match status" value="1"/>
</dbReference>
<dbReference type="Gene3D" id="3.90.1150.10">
    <property type="entry name" value="Aspartate Aminotransferase, domain 1"/>
    <property type="match status" value="1"/>
</dbReference>
<dbReference type="NCBIfam" id="NF002325">
    <property type="entry name" value="PRK01278.1"/>
    <property type="match status" value="1"/>
</dbReference>
<dbReference type="NCBIfam" id="NF009047">
    <property type="entry name" value="PRK12381.1"/>
    <property type="match status" value="1"/>
</dbReference>
<evidence type="ECO:0000256" key="4">
    <source>
        <dbReference type="HAMAP-Rule" id="MF_01107"/>
    </source>
</evidence>
<dbReference type="InterPro" id="IPR049704">
    <property type="entry name" value="Aminotrans_3_PPA_site"/>
</dbReference>
<proteinExistence type="inferred from homology"/>
<sequence>MSVEQAPVQRADFDQVMVPNYAPAAFIPVRGAGSRVWDQAGRELIDFAGGIAVNVLGHAHPALVGALTEQANTLWHVSNVFTNEPALRLAKKLVDSTFAERVFFCNSGAEANEAAFKLARRVAHDRFGSEKYEIIAALNSFHGRTLFTVNVGGQSKYSDGFGPKITGITHVPFNDLDALKAAISDKTCAVVLEPIQGEGGVLPAEQAYLQGARELCDQHNALLVFDEVQTGMGRTGELFAYMHYGVTPDILTSAKSLGGGFPIAAMLTTEALAKHLVVGTHGTTYGGNPLACAVGNAVIDVINTPEVLQGVKARHDLFKIRLEQIGQQYGLFTQVRGMGLLLGCVLNDAWKGRAKDIFNAAEKENLMILQAGPDVVRFAPSLVVDEADIGEGLNRFERAVKNLTQA</sequence>
<dbReference type="GO" id="GO:0042802">
    <property type="term" value="F:identical protein binding"/>
    <property type="evidence" value="ECO:0007669"/>
    <property type="project" value="TreeGrafter"/>
</dbReference>
<dbReference type="Gene3D" id="3.40.640.10">
    <property type="entry name" value="Type I PLP-dependent aspartate aminotransferase-like (Major domain)"/>
    <property type="match status" value="1"/>
</dbReference>
<gene>
    <name evidence="5" type="primary">aruC</name>
    <name evidence="4" type="synonym">argD</name>
    <name evidence="5" type="ORF">PS685_04331</name>
</gene>